<evidence type="ECO:0000256" key="1">
    <source>
        <dbReference type="SAM" id="MobiDB-lite"/>
    </source>
</evidence>
<reference evidence="2 3" key="1">
    <citation type="submission" date="2020-02" db="EMBL/GenBank/DDBJ databases">
        <authorList>
            <person name="Ferguson B K."/>
        </authorList>
    </citation>
    <scope>NUCLEOTIDE SEQUENCE [LARGE SCALE GENOMIC DNA]</scope>
</reference>
<dbReference type="OrthoDB" id="6611713at2759"/>
<evidence type="ECO:0000313" key="2">
    <source>
        <dbReference type="EMBL" id="CAA9994756.1"/>
    </source>
</evidence>
<accession>A0A6H5FYV3</accession>
<sequence>MFLHRQIRSRIDLLKCDLRWSPMDDGMATRSSFSDGDRVLARMFGSSYPKWMPGTVVGREGSSMYLIQLQGTTDTIRRHIDQLRNNVISAEHAVEPSNQSTTFNVDPPNRRPNQPEDEGDQNPAIRRSSR</sequence>
<gene>
    <name evidence="2" type="ORF">NTEN_LOCUS1572</name>
</gene>
<protein>
    <submittedName>
        <fullName evidence="2">Uncharacterized protein</fullName>
    </submittedName>
</protein>
<dbReference type="AlphaFoldDB" id="A0A6H5FYV3"/>
<organism evidence="2 3">
    <name type="scientific">Nesidiocoris tenuis</name>
    <dbReference type="NCBI Taxonomy" id="355587"/>
    <lineage>
        <taxon>Eukaryota</taxon>
        <taxon>Metazoa</taxon>
        <taxon>Ecdysozoa</taxon>
        <taxon>Arthropoda</taxon>
        <taxon>Hexapoda</taxon>
        <taxon>Insecta</taxon>
        <taxon>Pterygota</taxon>
        <taxon>Neoptera</taxon>
        <taxon>Paraneoptera</taxon>
        <taxon>Hemiptera</taxon>
        <taxon>Heteroptera</taxon>
        <taxon>Panheteroptera</taxon>
        <taxon>Cimicomorpha</taxon>
        <taxon>Miridae</taxon>
        <taxon>Dicyphina</taxon>
        <taxon>Nesidiocoris</taxon>
    </lineage>
</organism>
<keyword evidence="3" id="KW-1185">Reference proteome</keyword>
<feature type="non-terminal residue" evidence="2">
    <location>
        <position position="130"/>
    </location>
</feature>
<dbReference type="EMBL" id="CADCXU010002495">
    <property type="protein sequence ID" value="CAA9994756.1"/>
    <property type="molecule type" value="Genomic_DNA"/>
</dbReference>
<name>A0A6H5FYV3_9HEMI</name>
<dbReference type="Proteomes" id="UP000479000">
    <property type="component" value="Unassembled WGS sequence"/>
</dbReference>
<evidence type="ECO:0000313" key="3">
    <source>
        <dbReference type="Proteomes" id="UP000479000"/>
    </source>
</evidence>
<proteinExistence type="predicted"/>
<feature type="region of interest" description="Disordered" evidence="1">
    <location>
        <begin position="89"/>
        <end position="130"/>
    </location>
</feature>